<evidence type="ECO:0000259" key="1">
    <source>
        <dbReference type="Pfam" id="PF19313"/>
    </source>
</evidence>
<dbReference type="RefSeq" id="WP_201916367.1">
    <property type="nucleotide sequence ID" value="NZ_BAABAX010000001.1"/>
</dbReference>
<feature type="domain" description="DUF5916" evidence="1">
    <location>
        <begin position="240"/>
        <end position="650"/>
    </location>
</feature>
<dbReference type="CDD" id="cd09618">
    <property type="entry name" value="CBM9_like_2"/>
    <property type="match status" value="1"/>
</dbReference>
<evidence type="ECO:0000313" key="2">
    <source>
        <dbReference type="EMBL" id="MBL0682388.1"/>
    </source>
</evidence>
<dbReference type="SUPFAM" id="SSF49344">
    <property type="entry name" value="CBD9-like"/>
    <property type="match status" value="1"/>
</dbReference>
<protein>
    <submittedName>
        <fullName evidence="2">Hydrolase</fullName>
    </submittedName>
</protein>
<organism evidence="2 3">
    <name type="scientific">Aquimarina mytili</name>
    <dbReference type="NCBI Taxonomy" id="874423"/>
    <lineage>
        <taxon>Bacteria</taxon>
        <taxon>Pseudomonadati</taxon>
        <taxon>Bacteroidota</taxon>
        <taxon>Flavobacteriia</taxon>
        <taxon>Flavobacteriales</taxon>
        <taxon>Flavobacteriaceae</taxon>
        <taxon>Aquimarina</taxon>
    </lineage>
</organism>
<accession>A0A936ZUY5</accession>
<dbReference type="GO" id="GO:0016787">
    <property type="term" value="F:hydrolase activity"/>
    <property type="evidence" value="ECO:0007669"/>
    <property type="project" value="UniProtKB-KW"/>
</dbReference>
<name>A0A936ZUY5_9FLAO</name>
<keyword evidence="3" id="KW-1185">Reference proteome</keyword>
<proteinExistence type="predicted"/>
<comment type="caution">
    <text evidence="2">The sequence shown here is derived from an EMBL/GenBank/DDBJ whole genome shotgun (WGS) entry which is preliminary data.</text>
</comment>
<evidence type="ECO:0000313" key="3">
    <source>
        <dbReference type="Proteomes" id="UP000651057"/>
    </source>
</evidence>
<dbReference type="Gene3D" id="2.60.40.1190">
    <property type="match status" value="1"/>
</dbReference>
<gene>
    <name evidence="2" type="ORF">JJQ60_02555</name>
</gene>
<reference evidence="2" key="1">
    <citation type="submission" date="2021-01" db="EMBL/GenBank/DDBJ databases">
        <authorList>
            <person name="Zhong Y.L."/>
        </authorList>
    </citation>
    <scope>NUCLEOTIDE SEQUENCE</scope>
    <source>
        <strain evidence="2">KCTC 23302</strain>
    </source>
</reference>
<dbReference type="EMBL" id="JAERQJ010000001">
    <property type="protein sequence ID" value="MBL0682388.1"/>
    <property type="molecule type" value="Genomic_DNA"/>
</dbReference>
<dbReference type="Pfam" id="PF19313">
    <property type="entry name" value="DUF5916"/>
    <property type="match status" value="1"/>
</dbReference>
<dbReference type="Proteomes" id="UP000651057">
    <property type="component" value="Unassembled WGS sequence"/>
</dbReference>
<dbReference type="AlphaFoldDB" id="A0A936ZUY5"/>
<sequence>MRFLIFLSCINLVTICWGQTNPNEKKSFTVAVTSETIEVDGDLKEVIWDDLSPAKDFIQYFPSDSIPAKAQTEIYMCTNQKSLYIGIKCYSTGNDWIVTSLRRDYRAGGTDNITLLFDTFDDGTNAIYFGINPEGVRREGIISNGGNDFRDFSTSWDNKWRGEAKKHDGYYTAELEIPFSTLRYPTPSKKWGFSAYRFDTQTNEISTYTGTPRNQILFTLAYPAEMIWEEELTTKSSAVSLIPFVSSGFNKDFEDELPADEFFEAGGDVKIALTPGLNLDLTVNPDFSQVEVDEQITNLDRFEIFFPERRQFFLENADLFGQFGFSNINPFFSRRIGASEDIVTEELVQNRIYGGLRLSGKLDPNTRIGLLNMQTAASNGQGIPGVNYGVAVAQRKLWTRSNIGIIAVNKESLNLEDLNFDLDTLDLNRYNRMIGVDFNYATKDNTWSGKTFAHGTFSPDTDLAIAQGTTLNYNTRKYGALWKHEYVDEDYNAEVGFVPRTDYFRINPVAELRYYPQNEFLNNHTYRAESDIFWRPGFGKTDHLFSVGWGGEFAERASFQLNLNHNYVYLFDPFDPTGTDSLELEAEQDFSYVSFTGEYRSDRRKIFSWSVNPYIGEYFNGWRYGTRGNFTIRYQPKGFFSLNYAVNYFDLPHLNGSRETFLISPRIDYTFSKNLFTSFFIQYNSQDDNTNINARIQWRFAPVSDIILVYTDNFLTGDVDPLDRFAFDIRTRSIVLKITYWLNL</sequence>
<dbReference type="InterPro" id="IPR045670">
    <property type="entry name" value="DUF5916"/>
</dbReference>
<keyword evidence="2" id="KW-0378">Hydrolase</keyword>